<dbReference type="PANTHER" id="PTHR48075">
    <property type="entry name" value="3-HYDROXYACYL-COA DEHYDROGENASE FAMILY PROTEIN"/>
    <property type="match status" value="1"/>
</dbReference>
<protein>
    <recommendedName>
        <fullName evidence="1">3-hydroxyacyl-CoA dehydrogenase NAD binding domain-containing protein</fullName>
    </recommendedName>
</protein>
<dbReference type="InterPro" id="IPR011042">
    <property type="entry name" value="6-blade_b-propeller_TolB-like"/>
</dbReference>
<dbReference type="Gene3D" id="1.10.1040.50">
    <property type="match status" value="1"/>
</dbReference>
<dbReference type="InterPro" id="IPR036291">
    <property type="entry name" value="NAD(P)-bd_dom_sf"/>
</dbReference>
<dbReference type="SMART" id="SM00135">
    <property type="entry name" value="LY"/>
    <property type="match status" value="3"/>
</dbReference>
<evidence type="ECO:0000313" key="3">
    <source>
        <dbReference type="Proteomes" id="UP001152592"/>
    </source>
</evidence>
<dbReference type="Pfam" id="PF02737">
    <property type="entry name" value="3HCDH_N"/>
    <property type="match status" value="1"/>
</dbReference>
<dbReference type="SUPFAM" id="SSF63829">
    <property type="entry name" value="Calcium-dependent phosphotriesterase"/>
    <property type="match status" value="1"/>
</dbReference>
<proteinExistence type="predicted"/>
<dbReference type="EMBL" id="CAJVPD010000199">
    <property type="protein sequence ID" value="CAG8364778.1"/>
    <property type="molecule type" value="Genomic_DNA"/>
</dbReference>
<reference evidence="2" key="1">
    <citation type="submission" date="2021-07" db="EMBL/GenBank/DDBJ databases">
        <authorList>
            <person name="Branca A.L. A."/>
        </authorList>
    </citation>
    <scope>NUCLEOTIDE SEQUENCE</scope>
</reference>
<dbReference type="GO" id="GO:0006631">
    <property type="term" value="P:fatty acid metabolic process"/>
    <property type="evidence" value="ECO:0007669"/>
    <property type="project" value="InterPro"/>
</dbReference>
<dbReference type="SUPFAM" id="SSF48179">
    <property type="entry name" value="6-phosphogluconate dehydrogenase C-terminal domain-like"/>
    <property type="match status" value="1"/>
</dbReference>
<dbReference type="InterPro" id="IPR006176">
    <property type="entry name" value="3-OHacyl-CoA_DH_NAD-bd"/>
</dbReference>
<dbReference type="AlphaFoldDB" id="A0A9W4IZW5"/>
<evidence type="ECO:0000259" key="1">
    <source>
        <dbReference type="Pfam" id="PF02737"/>
    </source>
</evidence>
<dbReference type="InterPro" id="IPR008927">
    <property type="entry name" value="6-PGluconate_DH-like_C_sf"/>
</dbReference>
<dbReference type="GO" id="GO:0016491">
    <property type="term" value="F:oxidoreductase activity"/>
    <property type="evidence" value="ECO:0007669"/>
    <property type="project" value="TreeGrafter"/>
</dbReference>
<dbReference type="GO" id="GO:0070403">
    <property type="term" value="F:NAD+ binding"/>
    <property type="evidence" value="ECO:0007669"/>
    <property type="project" value="InterPro"/>
</dbReference>
<dbReference type="Gene3D" id="3.40.50.720">
    <property type="entry name" value="NAD(P)-binding Rossmann-like Domain"/>
    <property type="match status" value="1"/>
</dbReference>
<accession>A0A9W4IZW5</accession>
<name>A0A9W4IZW5_9EURO</name>
<feature type="domain" description="3-hydroxyacyl-CoA dehydrogenase NAD binding" evidence="1">
    <location>
        <begin position="18"/>
        <end position="173"/>
    </location>
</feature>
<dbReference type="SUPFAM" id="SSF51735">
    <property type="entry name" value="NAD(P)-binding Rossmann-fold domains"/>
    <property type="match status" value="1"/>
</dbReference>
<evidence type="ECO:0000313" key="2">
    <source>
        <dbReference type="EMBL" id="CAG8364778.1"/>
    </source>
</evidence>
<sequence>MDQNSPWHEPSDYKSRPIAVIGAGVLGRRIATCWACAGYNVHVWDPNSRQCSEAIDYFHENLTIYQQYASTKPGQVITAEDLENAASNAWLVVECAPENLEIKQNVFSDLEGMCPPDCILATNSSSYKSSAISLKLSDASKSRVLNTHYFMPPHVRIVELMTSGSTDSNIFHFLQCRMQEARLSVYTAKKESTGFIHNRVWAAIKRELLMVVSEGVADPKTADDIFFEAIVKPGTRPFVAMDCREDLFYPVFSSFLIGITLTTIVVGLDTVASIERNFANERGLPMSGTVEFLEREYIEKGKLGLNSENGGFYPDRSRATGPRLFVLDNGLSGEVDTLQMGNVLEYTAGGQHVRTIFDKQYLPDGIVVHKELKRIFWTCMGYPGQGDGMIFSANLDGSDVKALIINGSINTPKQITLDSAAGKLYFADREGLCIWRCSSDGSSLEKVIQAGNASDDSESKDAQNFIVGVALSHSLNKIFWTQKGGPKGWKGRIFSANMEIPFGETVETRSDKVCLLDSLAEPIDLAFHEGLKALYWTDRGEMPFGNTLNRLLFGDNGHPLDIDHTPLLKYQILARKFHEAIGLAIDEKNQYIYVADLGGSICRLNLDGGDKTRLLFEERRAFTGIALF</sequence>
<gene>
    <name evidence="2" type="ORF">PSALAMII_LOCUS3999</name>
</gene>
<dbReference type="Gene3D" id="2.120.10.30">
    <property type="entry name" value="TolB, C-terminal domain"/>
    <property type="match status" value="2"/>
</dbReference>
<dbReference type="InterPro" id="IPR000033">
    <property type="entry name" value="LDLR_classB_rpt"/>
</dbReference>
<dbReference type="PANTHER" id="PTHR48075:SF3">
    <property type="entry name" value="3-HYDROXYACYL-COA DEHYDROGENASE"/>
    <property type="match status" value="1"/>
</dbReference>
<organism evidence="2 3">
    <name type="scientific">Penicillium salamii</name>
    <dbReference type="NCBI Taxonomy" id="1612424"/>
    <lineage>
        <taxon>Eukaryota</taxon>
        <taxon>Fungi</taxon>
        <taxon>Dikarya</taxon>
        <taxon>Ascomycota</taxon>
        <taxon>Pezizomycotina</taxon>
        <taxon>Eurotiomycetes</taxon>
        <taxon>Eurotiomycetidae</taxon>
        <taxon>Eurotiales</taxon>
        <taxon>Aspergillaceae</taxon>
        <taxon>Penicillium</taxon>
    </lineage>
</organism>
<dbReference type="Proteomes" id="UP001152592">
    <property type="component" value="Unassembled WGS sequence"/>
</dbReference>
<comment type="caution">
    <text evidence="2">The sequence shown here is derived from an EMBL/GenBank/DDBJ whole genome shotgun (WGS) entry which is preliminary data.</text>
</comment>
<dbReference type="OrthoDB" id="2405722at2759"/>